<sequence length="150" mass="17797">MKTDIHFIKKPQAEYVSFHIYELNPTIEKLVQQVEQSAPYFLAQEPTKERVKKVYYHEVLYIESVDKRSFLYTSDGVFLIKEKLFELEELLEAHDYVRISKSMILNIDQIAAISPKTSGRFEASLMNEEKVMISRFYIQKLKEKLGLRRK</sequence>
<gene>
    <name evidence="2" type="ORF">BA70_17255</name>
</gene>
<dbReference type="OrthoDB" id="9808614at2"/>
<protein>
    <submittedName>
        <fullName evidence="2">Response regulator receiver protein</fullName>
    </submittedName>
</protein>
<reference evidence="2 3" key="1">
    <citation type="submission" date="2012-09" db="EMBL/GenBank/DDBJ databases">
        <title>Genome Sequence of Bacillus sp. DW5-4.</title>
        <authorList>
            <person name="Lai Q."/>
            <person name="Liu Y."/>
            <person name="Shao Z."/>
        </authorList>
    </citation>
    <scope>NUCLEOTIDE SEQUENCE [LARGE SCALE GENOMIC DNA]</scope>
    <source>
        <strain evidence="2 3">DW5-4</strain>
    </source>
</reference>
<dbReference type="GO" id="GO:0000156">
    <property type="term" value="F:phosphorelay response regulator activity"/>
    <property type="evidence" value="ECO:0007669"/>
    <property type="project" value="InterPro"/>
</dbReference>
<keyword evidence="3" id="KW-1185">Reference proteome</keyword>
<feature type="domain" description="HTH LytTR-type" evidence="1">
    <location>
        <begin position="47"/>
        <end position="147"/>
    </location>
</feature>
<dbReference type="RefSeq" id="WP_034320294.1">
    <property type="nucleotide sequence ID" value="NZ_JBCMYH010000017.1"/>
</dbReference>
<organism evidence="2 3">
    <name type="scientific">Bacillus zhangzhouensis</name>
    <dbReference type="NCBI Taxonomy" id="1178540"/>
    <lineage>
        <taxon>Bacteria</taxon>
        <taxon>Bacillati</taxon>
        <taxon>Bacillota</taxon>
        <taxon>Bacilli</taxon>
        <taxon>Bacillales</taxon>
        <taxon>Bacillaceae</taxon>
        <taxon>Bacillus</taxon>
    </lineage>
</organism>
<name>A0A081LCI8_9BACI</name>
<dbReference type="PANTHER" id="PTHR37299:SF4">
    <property type="entry name" value="TRANSCRIPTIONAL REGULATOR"/>
    <property type="match status" value="1"/>
</dbReference>
<dbReference type="InterPro" id="IPR046947">
    <property type="entry name" value="LytR-like"/>
</dbReference>
<dbReference type="PROSITE" id="PS50930">
    <property type="entry name" value="HTH_LYTTR"/>
    <property type="match status" value="1"/>
</dbReference>
<accession>A0A081LCI8</accession>
<dbReference type="SMART" id="SM00850">
    <property type="entry name" value="LytTR"/>
    <property type="match status" value="1"/>
</dbReference>
<proteinExistence type="predicted"/>
<dbReference type="AlphaFoldDB" id="A0A081LCI8"/>
<dbReference type="Pfam" id="PF04397">
    <property type="entry name" value="LytTR"/>
    <property type="match status" value="1"/>
</dbReference>
<dbReference type="Gene3D" id="2.40.50.1020">
    <property type="entry name" value="LytTr DNA-binding domain"/>
    <property type="match status" value="1"/>
</dbReference>
<dbReference type="eggNOG" id="COG3279">
    <property type="taxonomic scope" value="Bacteria"/>
</dbReference>
<dbReference type="Proteomes" id="UP000028091">
    <property type="component" value="Unassembled WGS sequence"/>
</dbReference>
<dbReference type="GO" id="GO:0003677">
    <property type="term" value="F:DNA binding"/>
    <property type="evidence" value="ECO:0007669"/>
    <property type="project" value="InterPro"/>
</dbReference>
<dbReference type="InterPro" id="IPR007492">
    <property type="entry name" value="LytTR_DNA-bd_dom"/>
</dbReference>
<evidence type="ECO:0000313" key="3">
    <source>
        <dbReference type="Proteomes" id="UP000028091"/>
    </source>
</evidence>
<dbReference type="EMBL" id="JOTP01000006">
    <property type="protein sequence ID" value="KEP26964.1"/>
    <property type="molecule type" value="Genomic_DNA"/>
</dbReference>
<evidence type="ECO:0000259" key="1">
    <source>
        <dbReference type="PROSITE" id="PS50930"/>
    </source>
</evidence>
<dbReference type="PANTHER" id="PTHR37299">
    <property type="entry name" value="TRANSCRIPTIONAL REGULATOR-RELATED"/>
    <property type="match status" value="1"/>
</dbReference>
<comment type="caution">
    <text evidence="2">The sequence shown here is derived from an EMBL/GenBank/DDBJ whole genome shotgun (WGS) entry which is preliminary data.</text>
</comment>
<evidence type="ECO:0000313" key="2">
    <source>
        <dbReference type="EMBL" id="KEP26964.1"/>
    </source>
</evidence>